<dbReference type="RefSeq" id="XP_009050965.1">
    <property type="nucleotide sequence ID" value="XM_009052717.1"/>
</dbReference>
<dbReference type="PANTHER" id="PTHR24243:SF233">
    <property type="entry name" value="THYROTROPIN-RELEASING HORMONE RECEPTOR"/>
    <property type="match status" value="1"/>
</dbReference>
<keyword evidence="11" id="KW-1185">Reference proteome</keyword>
<evidence type="ECO:0000256" key="5">
    <source>
        <dbReference type="ARBA" id="ARBA00023136"/>
    </source>
</evidence>
<keyword evidence="5 8" id="KW-0472">Membrane</keyword>
<feature type="transmembrane region" description="Helical" evidence="8">
    <location>
        <begin position="109"/>
        <end position="133"/>
    </location>
</feature>
<evidence type="ECO:0000259" key="9">
    <source>
        <dbReference type="PROSITE" id="PS50262"/>
    </source>
</evidence>
<name>V4ATM1_LOTGI</name>
<keyword evidence="7" id="KW-0807">Transducer</keyword>
<evidence type="ECO:0000313" key="10">
    <source>
        <dbReference type="EMBL" id="ESO98260.1"/>
    </source>
</evidence>
<dbReference type="SMART" id="SM01381">
    <property type="entry name" value="7TM_GPCR_Srsx"/>
    <property type="match status" value="1"/>
</dbReference>
<dbReference type="OMA" id="YWVISKN"/>
<evidence type="ECO:0000256" key="6">
    <source>
        <dbReference type="ARBA" id="ARBA00023170"/>
    </source>
</evidence>
<dbReference type="SUPFAM" id="SSF81321">
    <property type="entry name" value="Family A G protein-coupled receptor-like"/>
    <property type="match status" value="1"/>
</dbReference>
<evidence type="ECO:0000256" key="7">
    <source>
        <dbReference type="ARBA" id="ARBA00023224"/>
    </source>
</evidence>
<dbReference type="PRINTS" id="PR00237">
    <property type="entry name" value="GPCRRHODOPSN"/>
</dbReference>
<dbReference type="Pfam" id="PF00001">
    <property type="entry name" value="7tm_1"/>
    <property type="match status" value="1"/>
</dbReference>
<dbReference type="AlphaFoldDB" id="V4ATM1"/>
<feature type="transmembrane region" description="Helical" evidence="8">
    <location>
        <begin position="244"/>
        <end position="271"/>
    </location>
</feature>
<reference evidence="10 11" key="1">
    <citation type="journal article" date="2013" name="Nature">
        <title>Insights into bilaterian evolution from three spiralian genomes.</title>
        <authorList>
            <person name="Simakov O."/>
            <person name="Marletaz F."/>
            <person name="Cho S.J."/>
            <person name="Edsinger-Gonzales E."/>
            <person name="Havlak P."/>
            <person name="Hellsten U."/>
            <person name="Kuo D.H."/>
            <person name="Larsson T."/>
            <person name="Lv J."/>
            <person name="Arendt D."/>
            <person name="Savage R."/>
            <person name="Osoegawa K."/>
            <person name="de Jong P."/>
            <person name="Grimwood J."/>
            <person name="Chapman J.A."/>
            <person name="Shapiro H."/>
            <person name="Aerts A."/>
            <person name="Otillar R.P."/>
            <person name="Terry A.Y."/>
            <person name="Boore J.L."/>
            <person name="Grigoriev I.V."/>
            <person name="Lindberg D.R."/>
            <person name="Seaver E.C."/>
            <person name="Weisblat D.A."/>
            <person name="Putnam N.H."/>
            <person name="Rokhsar D.S."/>
        </authorList>
    </citation>
    <scope>NUCLEOTIDE SEQUENCE [LARGE SCALE GENOMIC DNA]</scope>
</reference>
<dbReference type="GeneID" id="20231070"/>
<keyword evidence="2 8" id="KW-0812">Transmembrane</keyword>
<dbReference type="GO" id="GO:0005886">
    <property type="term" value="C:plasma membrane"/>
    <property type="evidence" value="ECO:0007669"/>
    <property type="project" value="TreeGrafter"/>
</dbReference>
<feature type="transmembrane region" description="Helical" evidence="8">
    <location>
        <begin position="63"/>
        <end position="89"/>
    </location>
</feature>
<dbReference type="GO" id="GO:0004930">
    <property type="term" value="F:G protein-coupled receptor activity"/>
    <property type="evidence" value="ECO:0007669"/>
    <property type="project" value="UniProtKB-KW"/>
</dbReference>
<dbReference type="HOGENOM" id="CLU_009579_6_4_1"/>
<keyword evidence="6" id="KW-0675">Receptor</keyword>
<feature type="transmembrane region" description="Helical" evidence="8">
    <location>
        <begin position="291"/>
        <end position="310"/>
    </location>
</feature>
<dbReference type="PROSITE" id="PS50262">
    <property type="entry name" value="G_PROTEIN_RECEP_F1_2"/>
    <property type="match status" value="1"/>
</dbReference>
<dbReference type="PANTHER" id="PTHR24243">
    <property type="entry name" value="G-PROTEIN COUPLED RECEPTOR"/>
    <property type="match status" value="1"/>
</dbReference>
<feature type="domain" description="G-protein coupled receptors family 1 profile" evidence="9">
    <location>
        <begin position="43"/>
        <end position="307"/>
    </location>
</feature>
<organism evidence="10 11">
    <name type="scientific">Lottia gigantea</name>
    <name type="common">Giant owl limpet</name>
    <dbReference type="NCBI Taxonomy" id="225164"/>
    <lineage>
        <taxon>Eukaryota</taxon>
        <taxon>Metazoa</taxon>
        <taxon>Spiralia</taxon>
        <taxon>Lophotrochozoa</taxon>
        <taxon>Mollusca</taxon>
        <taxon>Gastropoda</taxon>
        <taxon>Patellogastropoda</taxon>
        <taxon>Lottioidea</taxon>
        <taxon>Lottiidae</taxon>
        <taxon>Lottia</taxon>
    </lineage>
</organism>
<evidence type="ECO:0000256" key="4">
    <source>
        <dbReference type="ARBA" id="ARBA00023040"/>
    </source>
</evidence>
<gene>
    <name evidence="10" type="ORF">LOTGIDRAFT_114263</name>
</gene>
<evidence type="ECO:0000256" key="8">
    <source>
        <dbReference type="SAM" id="Phobius"/>
    </source>
</evidence>
<evidence type="ECO:0000256" key="1">
    <source>
        <dbReference type="ARBA" id="ARBA00004141"/>
    </source>
</evidence>
<feature type="transmembrane region" description="Helical" evidence="8">
    <location>
        <begin position="195"/>
        <end position="223"/>
    </location>
</feature>
<dbReference type="InterPro" id="IPR017452">
    <property type="entry name" value="GPCR_Rhodpsn_7TM"/>
</dbReference>
<keyword evidence="3 8" id="KW-1133">Transmembrane helix</keyword>
<proteinExistence type="predicted"/>
<accession>V4ATM1</accession>
<dbReference type="Proteomes" id="UP000030746">
    <property type="component" value="Unassembled WGS sequence"/>
</dbReference>
<dbReference type="CTD" id="20231070"/>
<feature type="transmembrane region" description="Helical" evidence="8">
    <location>
        <begin position="25"/>
        <end position="51"/>
    </location>
</feature>
<sequence length="353" mass="39968">MAVSNITESLNYFNETDVFTTPVYIYIWVTILNVIVFLVGSIGNILVIFVVSRVREMKTSTNYCLMNLSIADLLVLIICQPAALLEVFGQEKWLLGDFMCKTVAFLENMVSHASILIIMAISLGRFYAVCYPLKAYSSGNTRRKMILIGCLWIVAAGWAVPFFLWAHTKETYHYIDKAMVDVCITPIDSDGRKAFVVLIFCVFFMAPLAMLIIVYIIIIFRVVKKTMSGDKDSKKNQNSDSHKQLVCMLVGIIILFFASLLPFRILVLLSIFSPDSMNQMDFVTYLNLMNFGRLLVYVNSAGNPLIYNIVSVKFRSAFRKALGCPSVKSKEAVRLTTMTQYSYMHKHDSVDPL</sequence>
<protein>
    <recommendedName>
        <fullName evidence="9">G-protein coupled receptors family 1 profile domain-containing protein</fullName>
    </recommendedName>
</protein>
<dbReference type="Gene3D" id="1.20.1070.10">
    <property type="entry name" value="Rhodopsin 7-helix transmembrane proteins"/>
    <property type="match status" value="1"/>
</dbReference>
<dbReference type="OrthoDB" id="10036964at2759"/>
<dbReference type="KEGG" id="lgi:LOTGIDRAFT_114263"/>
<dbReference type="InterPro" id="IPR000276">
    <property type="entry name" value="GPCR_Rhodpsn"/>
</dbReference>
<evidence type="ECO:0000313" key="11">
    <source>
        <dbReference type="Proteomes" id="UP000030746"/>
    </source>
</evidence>
<keyword evidence="4" id="KW-0297">G-protein coupled receptor</keyword>
<evidence type="ECO:0000256" key="2">
    <source>
        <dbReference type="ARBA" id="ARBA00022692"/>
    </source>
</evidence>
<evidence type="ECO:0000256" key="3">
    <source>
        <dbReference type="ARBA" id="ARBA00022989"/>
    </source>
</evidence>
<dbReference type="EMBL" id="KB201262">
    <property type="protein sequence ID" value="ESO98260.1"/>
    <property type="molecule type" value="Genomic_DNA"/>
</dbReference>
<dbReference type="STRING" id="225164.V4ATM1"/>
<comment type="subcellular location">
    <subcellularLocation>
        <location evidence="1">Membrane</location>
        <topology evidence="1">Multi-pass membrane protein</topology>
    </subcellularLocation>
</comment>
<feature type="transmembrane region" description="Helical" evidence="8">
    <location>
        <begin position="145"/>
        <end position="166"/>
    </location>
</feature>